<dbReference type="DIP" id="DIP-24544N"/>
<evidence type="ECO:0000313" key="4">
    <source>
        <dbReference type="Proteomes" id="UP000001940"/>
    </source>
</evidence>
<dbReference type="UCSC" id="F48F7.7">
    <property type="organism name" value="c. elegans"/>
</dbReference>
<dbReference type="GeneID" id="185991"/>
<dbReference type="CTD" id="185991"/>
<dbReference type="WormBase" id="F48F7.7">
    <property type="protein sequence ID" value="CE35548"/>
    <property type="gene ID" value="WBGene00009852"/>
    <property type="gene designation" value="arrd-24"/>
</dbReference>
<dbReference type="InterPro" id="IPR014752">
    <property type="entry name" value="Arrestin-like_C"/>
</dbReference>
<dbReference type="IntAct" id="Q20577">
    <property type="interactions" value="5"/>
</dbReference>
<dbReference type="Gene3D" id="2.60.40.640">
    <property type="match status" value="2"/>
</dbReference>
<dbReference type="PhylomeDB" id="Q20577"/>
<dbReference type="HOGENOM" id="CLU_039221_0_0_1"/>
<dbReference type="InterPro" id="IPR014756">
    <property type="entry name" value="Ig_E-set"/>
</dbReference>
<dbReference type="SMART" id="SM01017">
    <property type="entry name" value="Arrestin_C"/>
    <property type="match status" value="1"/>
</dbReference>
<dbReference type="KEGG" id="cel:CELE_F48F7.7"/>
<gene>
    <name evidence="3 5" type="primary">arrd-24</name>
    <name evidence="3" type="ORF">CELE_F48F7.7</name>
    <name evidence="5" type="ORF">F48F7.7</name>
</gene>
<dbReference type="EMBL" id="BX284606">
    <property type="protein sequence ID" value="CAA93495.2"/>
    <property type="molecule type" value="Genomic_DNA"/>
</dbReference>
<reference evidence="3 4" key="1">
    <citation type="journal article" date="1998" name="Science">
        <title>Genome sequence of the nematode C. elegans: a platform for investigating biology.</title>
        <authorList>
            <consortium name="The C. elegans sequencing consortium"/>
            <person name="Sulson J.E."/>
            <person name="Waterston R."/>
        </authorList>
    </citation>
    <scope>NUCLEOTIDE SEQUENCE [LARGE SCALE GENOMIC DNA]</scope>
    <source>
        <strain evidence="3 4">Bristol N2</strain>
    </source>
</reference>
<dbReference type="STRING" id="6239.F48F7.7.1"/>
<sequence>MEHMDHFGIVFDSPRGYAPGQTVTGQVVLRSNEPITARFLKICIHGAAHTKWSEGERRYRTNCEGKEESYTEIVHYSAEVDYVSGETIAWSARNGTEKLPSGHHVFPFAFPLPIECPPSFEGFHGHVRYSVRVELDRPWKFNKNEREDFKVIPNFDLNHLPLGNVPRMMKDVKDIGQIFKKGIVTITVTIPKAGYAPGEYLPITIDIDNASKRAATFVRAELHQHSHYNASKNHGLLCTHSSYHEHHKDESKRIAEARKSIKIAPKTAGREMLRMKIPKSPPTFTSPIISIEYCLSVRLDTLTTLNNTLHCEFDIIIGTVPITESIVEPTVTTFPSDPPVLERLDS</sequence>
<dbReference type="OrthoDB" id="2333384at2759"/>
<feature type="domain" description="Arrestin C-terminal-like" evidence="2">
    <location>
        <begin position="180"/>
        <end position="322"/>
    </location>
</feature>
<dbReference type="SUPFAM" id="SSF81296">
    <property type="entry name" value="E set domains"/>
    <property type="match status" value="2"/>
</dbReference>
<dbReference type="eggNOG" id="KOG3780">
    <property type="taxonomic scope" value="Eukaryota"/>
</dbReference>
<dbReference type="Pfam" id="PF00339">
    <property type="entry name" value="Arrestin_N"/>
    <property type="match status" value="1"/>
</dbReference>
<dbReference type="PANTHER" id="PTHR11188">
    <property type="entry name" value="ARRESTIN DOMAIN CONTAINING PROTEIN"/>
    <property type="match status" value="1"/>
</dbReference>
<dbReference type="PeptideAtlas" id="Q20577"/>
<name>Q20577_CAEEL</name>
<accession>Q20577</accession>
<dbReference type="InterPro" id="IPR011022">
    <property type="entry name" value="Arrestin_C-like"/>
</dbReference>
<dbReference type="Proteomes" id="UP000001940">
    <property type="component" value="Chromosome X"/>
</dbReference>
<dbReference type="PIR" id="T22389">
    <property type="entry name" value="T22389"/>
</dbReference>
<dbReference type="GO" id="GO:0015031">
    <property type="term" value="P:protein transport"/>
    <property type="evidence" value="ECO:0000318"/>
    <property type="project" value="GO_Central"/>
</dbReference>
<evidence type="ECO:0000256" key="1">
    <source>
        <dbReference type="ARBA" id="ARBA00005298"/>
    </source>
</evidence>
<dbReference type="FunCoup" id="Q20577">
    <property type="interactions" value="202"/>
</dbReference>
<dbReference type="PaxDb" id="6239-F48F7.7"/>
<dbReference type="AlphaFoldDB" id="Q20577"/>
<evidence type="ECO:0000313" key="5">
    <source>
        <dbReference type="WormBase" id="F48F7.7"/>
    </source>
</evidence>
<dbReference type="InParanoid" id="Q20577"/>
<dbReference type="InterPro" id="IPR011021">
    <property type="entry name" value="Arrestin-like_N"/>
</dbReference>
<dbReference type="AGR" id="WB:WBGene00009852"/>
<protein>
    <submittedName>
        <fullName evidence="3">Arrestin C-terminal-like domain-containing protein</fullName>
    </submittedName>
</protein>
<proteinExistence type="evidence at protein level"/>
<dbReference type="GO" id="GO:0005737">
    <property type="term" value="C:cytoplasm"/>
    <property type="evidence" value="ECO:0000318"/>
    <property type="project" value="GO_Central"/>
</dbReference>
<dbReference type="InterPro" id="IPR050357">
    <property type="entry name" value="Arrestin_domain-protein"/>
</dbReference>
<dbReference type="RefSeq" id="NP_510328.2">
    <property type="nucleotide sequence ID" value="NM_077927.5"/>
</dbReference>
<dbReference type="Pfam" id="PF02752">
    <property type="entry name" value="Arrestin_C"/>
    <property type="match status" value="1"/>
</dbReference>
<dbReference type="OMA" id="CIHGAAH"/>
<comment type="interaction">
    <interactant intactId="EBI-322826">
        <id>Q20577</id>
    </interactant>
    <interactant intactId="EBI-322847">
        <id>Q9NAC0</id>
        <label>CELE_Y53F4B.11</label>
    </interactant>
    <organismsDiffer>false</organismsDiffer>
    <experiments>3</experiments>
</comment>
<dbReference type="Bgee" id="WBGene00009852">
    <property type="expression patterns" value="Expressed in embryo and 2 other cell types or tissues"/>
</dbReference>
<evidence type="ECO:0000313" key="3">
    <source>
        <dbReference type="EMBL" id="CAA93495.2"/>
    </source>
</evidence>
<organism evidence="3 4">
    <name type="scientific">Caenorhabditis elegans</name>
    <dbReference type="NCBI Taxonomy" id="6239"/>
    <lineage>
        <taxon>Eukaryota</taxon>
        <taxon>Metazoa</taxon>
        <taxon>Ecdysozoa</taxon>
        <taxon>Nematoda</taxon>
        <taxon>Chromadorea</taxon>
        <taxon>Rhabditida</taxon>
        <taxon>Rhabditina</taxon>
        <taxon>Rhabditomorpha</taxon>
        <taxon>Rhabditoidea</taxon>
        <taxon>Rhabditidae</taxon>
        <taxon>Peloderinae</taxon>
        <taxon>Caenorhabditis</taxon>
    </lineage>
</organism>
<comment type="similarity">
    <text evidence="1">Belongs to the arrestin family.</text>
</comment>
<evidence type="ECO:0000259" key="2">
    <source>
        <dbReference type="SMART" id="SM01017"/>
    </source>
</evidence>
<dbReference type="SMR" id="Q20577"/>
<keyword evidence="4" id="KW-1185">Reference proteome</keyword>
<dbReference type="PANTHER" id="PTHR11188:SF67">
    <property type="entry name" value="ARRESTIN C-TERMINAL-LIKE DOMAIN-CONTAINING PROTEIN"/>
    <property type="match status" value="1"/>
</dbReference>